<proteinExistence type="predicted"/>
<dbReference type="EMBL" id="CP097510">
    <property type="protein sequence ID" value="URE27966.1"/>
    <property type="molecule type" value="Genomic_DNA"/>
</dbReference>
<organism evidence="2 3">
    <name type="scientific">Musa troglodytarum</name>
    <name type="common">fe'i banana</name>
    <dbReference type="NCBI Taxonomy" id="320322"/>
    <lineage>
        <taxon>Eukaryota</taxon>
        <taxon>Viridiplantae</taxon>
        <taxon>Streptophyta</taxon>
        <taxon>Embryophyta</taxon>
        <taxon>Tracheophyta</taxon>
        <taxon>Spermatophyta</taxon>
        <taxon>Magnoliopsida</taxon>
        <taxon>Liliopsida</taxon>
        <taxon>Zingiberales</taxon>
        <taxon>Musaceae</taxon>
        <taxon>Musa</taxon>
    </lineage>
</organism>
<reference evidence="2" key="1">
    <citation type="submission" date="2022-05" db="EMBL/GenBank/DDBJ databases">
        <title>The Musa troglodytarum L. genome provides insights into the mechanism of non-climacteric behaviour and enrichment of carotenoids.</title>
        <authorList>
            <person name="Wang J."/>
        </authorList>
    </citation>
    <scope>NUCLEOTIDE SEQUENCE</scope>
    <source>
        <tissue evidence="2">Leaf</tissue>
    </source>
</reference>
<keyword evidence="3" id="KW-1185">Reference proteome</keyword>
<evidence type="ECO:0000313" key="2">
    <source>
        <dbReference type="EMBL" id="URE27966.1"/>
    </source>
</evidence>
<evidence type="ECO:0000313" key="3">
    <source>
        <dbReference type="Proteomes" id="UP001055439"/>
    </source>
</evidence>
<sequence>MRRWVSGSLCNCRLQHIILCLPSPKPNGKLLLDVKPNSSLNTHVKLLPCESFQRLPNHPYPTSVALPPPPVFTSVTKPTFLGEYLYPSAHFTSEYTSQAVPWVSFVSPALCWMMDDKDSYMFFCLGSNGHSVASLDPTAVQEVMPVSAVTDVFWNGVIPSELFSLLDHPSSNPTPLPTRSTVLDLVRPFLDLVRPNSPFVFLVVCFIFIVSSLHVERVNANYLPLFLLLFCPPLLSIPPELFHQMRFEII</sequence>
<gene>
    <name evidence="2" type="ORF">MUK42_07427</name>
</gene>
<dbReference type="Proteomes" id="UP001055439">
    <property type="component" value="Chromosome 8"/>
</dbReference>
<dbReference type="AlphaFoldDB" id="A0A9E7KSM1"/>
<evidence type="ECO:0000256" key="1">
    <source>
        <dbReference type="SAM" id="Phobius"/>
    </source>
</evidence>
<keyword evidence="1" id="KW-0812">Transmembrane</keyword>
<accession>A0A9E7KSM1</accession>
<feature type="transmembrane region" description="Helical" evidence="1">
    <location>
        <begin position="221"/>
        <end position="242"/>
    </location>
</feature>
<protein>
    <submittedName>
        <fullName evidence="2">Uncharacterized protein</fullName>
    </submittedName>
</protein>
<keyword evidence="1" id="KW-0472">Membrane</keyword>
<keyword evidence="1" id="KW-1133">Transmembrane helix</keyword>
<name>A0A9E7KSM1_9LILI</name>
<feature type="transmembrane region" description="Helical" evidence="1">
    <location>
        <begin position="197"/>
        <end position="215"/>
    </location>
</feature>